<sequence length="234" mass="27565">MRRICCVLIFLFVFGFEGFSQSSPPNLPHYDDKVLHFGVLLGFNQLSSNLIEKENRPYVDTVLSFESERKVGFQLGIISDLRLHKYARLRLTPTITFADRRINYSLYLMDKYLDKSNYLEAIYLEVPLELKIQSSRWHNFRPYLIAGGKYAFDLGSIKRKKASPEDIMLKIDNNEWFYTLGVGFDFYLNYFKFGIELKTSFGLNDILIHEHHTMYSDVLDKIKTQVFFINLTFE</sequence>
<dbReference type="Proteomes" id="UP000824267">
    <property type="component" value="Unassembled WGS sequence"/>
</dbReference>
<dbReference type="InterPro" id="IPR025665">
    <property type="entry name" value="Beta-barrel_OMP_2"/>
</dbReference>
<keyword evidence="1" id="KW-0732">Signal</keyword>
<accession>A0A9D1UIR2</accession>
<dbReference type="Pfam" id="PF13568">
    <property type="entry name" value="OMP_b-brl_2"/>
    <property type="match status" value="1"/>
</dbReference>
<comment type="caution">
    <text evidence="3">The sequence shown here is derived from an EMBL/GenBank/DDBJ whole genome shotgun (WGS) entry which is preliminary data.</text>
</comment>
<feature type="domain" description="Outer membrane protein beta-barrel" evidence="2">
    <location>
        <begin position="19"/>
        <end position="206"/>
    </location>
</feature>
<reference evidence="3" key="2">
    <citation type="submission" date="2021-04" db="EMBL/GenBank/DDBJ databases">
        <authorList>
            <person name="Gilroy R."/>
        </authorList>
    </citation>
    <scope>NUCLEOTIDE SEQUENCE</scope>
    <source>
        <strain evidence="3">Gambia16-930</strain>
    </source>
</reference>
<evidence type="ECO:0000256" key="1">
    <source>
        <dbReference type="SAM" id="SignalP"/>
    </source>
</evidence>
<proteinExistence type="predicted"/>
<evidence type="ECO:0000313" key="3">
    <source>
        <dbReference type="EMBL" id="HIW88111.1"/>
    </source>
</evidence>
<name>A0A9D1UIR2_9BACT</name>
<dbReference type="AlphaFoldDB" id="A0A9D1UIR2"/>
<evidence type="ECO:0000313" key="4">
    <source>
        <dbReference type="Proteomes" id="UP000824267"/>
    </source>
</evidence>
<gene>
    <name evidence="3" type="ORF">IAC47_07595</name>
</gene>
<dbReference type="EMBL" id="DXGG01000238">
    <property type="protein sequence ID" value="HIW88111.1"/>
    <property type="molecule type" value="Genomic_DNA"/>
</dbReference>
<feature type="signal peptide" evidence="1">
    <location>
        <begin position="1"/>
        <end position="22"/>
    </location>
</feature>
<reference evidence="3" key="1">
    <citation type="journal article" date="2021" name="PeerJ">
        <title>Extensive microbial diversity within the chicken gut microbiome revealed by metagenomics and culture.</title>
        <authorList>
            <person name="Gilroy R."/>
            <person name="Ravi A."/>
            <person name="Getino M."/>
            <person name="Pursley I."/>
            <person name="Horton D.L."/>
            <person name="Alikhan N.F."/>
            <person name="Baker D."/>
            <person name="Gharbi K."/>
            <person name="Hall N."/>
            <person name="Watson M."/>
            <person name="Adriaenssens E.M."/>
            <person name="Foster-Nyarko E."/>
            <person name="Jarju S."/>
            <person name="Secka A."/>
            <person name="Antonio M."/>
            <person name="Oren A."/>
            <person name="Chaudhuri R.R."/>
            <person name="La Ragione R."/>
            <person name="Hildebrand F."/>
            <person name="Pallen M.J."/>
        </authorList>
    </citation>
    <scope>NUCLEOTIDE SEQUENCE</scope>
    <source>
        <strain evidence="3">Gambia16-930</strain>
    </source>
</reference>
<evidence type="ECO:0000259" key="2">
    <source>
        <dbReference type="Pfam" id="PF13568"/>
    </source>
</evidence>
<organism evidence="3 4">
    <name type="scientific">Candidatus Onthomorpha intestinigallinarum</name>
    <dbReference type="NCBI Taxonomy" id="2840880"/>
    <lineage>
        <taxon>Bacteria</taxon>
        <taxon>Pseudomonadati</taxon>
        <taxon>Bacteroidota</taxon>
        <taxon>Bacteroidia</taxon>
        <taxon>Bacteroidales</taxon>
        <taxon>Candidatus Onthomorpha</taxon>
    </lineage>
</organism>
<protein>
    <submittedName>
        <fullName evidence="3">PorT family protein</fullName>
    </submittedName>
</protein>
<feature type="chain" id="PRO_5039368894" evidence="1">
    <location>
        <begin position="23"/>
        <end position="234"/>
    </location>
</feature>